<dbReference type="OrthoDB" id="3365224at2759"/>
<dbReference type="InterPro" id="IPR019448">
    <property type="entry name" value="NT-C2"/>
</dbReference>
<comment type="caution">
    <text evidence="3">The sequence shown here is derived from an EMBL/GenBank/DDBJ whole genome shotgun (WGS) entry which is preliminary data.</text>
</comment>
<dbReference type="EMBL" id="JAAAPX010000008">
    <property type="protein sequence ID" value="KAF4244076.1"/>
    <property type="molecule type" value="Genomic_DNA"/>
</dbReference>
<dbReference type="InterPro" id="IPR048748">
    <property type="entry name" value="SLS1_KH2"/>
</dbReference>
<dbReference type="PANTHER" id="PTHR21456">
    <property type="entry name" value="FAMILY WITH SEQUENCE SIMILARITY 102"/>
    <property type="match status" value="1"/>
</dbReference>
<reference evidence="3" key="2">
    <citation type="submission" date="2020-04" db="EMBL/GenBank/DDBJ databases">
        <authorList>
            <person name="Santos R.A.C."/>
            <person name="Steenwyk J.L."/>
            <person name="Rivero-Menendez O."/>
            <person name="Mead M.E."/>
            <person name="Silva L.P."/>
            <person name="Bastos R.W."/>
            <person name="Alastruey-Izquierdo A."/>
            <person name="Goldman G.H."/>
            <person name="Rokas A."/>
        </authorList>
    </citation>
    <scope>NUCLEOTIDE SEQUENCE</scope>
    <source>
        <strain evidence="3">CNM-CM6805</strain>
    </source>
</reference>
<sequence>MQAFVPKNRRPRFEFILRIIDLNNVPLVSGTAFVKWRLPSSSTAEHHGHTDKAIIIDHRAYWNYEKTLQVRLTIDRNQTLHECELVLDIIQEFESGGHGEKNLLGRIRLNLAEYVDKSDDEEGIVRRYLMQDSKVNSTLRVGIVMRQIDGDRNFTTPPLRSAAVFAGIAGVVSSEQTDHDELGRLPSINTQSREVADMQDMYRRTLAASWLSGTDDVPADKLIEDLFATGSCGSDEHPDARSRRTADNNNELHPDRDTDPRQTRSGNRLSPSFERRPKSSSSQFRNESKGSDSSGHVRKGGSIQEQLYDSANGKAWKSRSEVDELSEFDVREDLRSWEVSRILTDKIPCKASTLSIAKNFMERLARNNSPISHMLTLFSRPAAGRLAYQCISPCREILRSSTSRQRDAFVRYQNTATDPEDEPPSRRRPGARWANQKEYPRSQKLTLDVDSLGKPGEIVVVPHRTRRRRNPEVKRATSDKSALPFMLEDIEIKDAVLESATINESIQSFREPHRPHDKLSANHWEDLRNRLQSSFTFHQLSDYIQEAKQEALVQKDGEPQSEHARTAVWRPGTSMFLETGPVSQGSFADRVAVTQALKGKQLLAERILRDCWQLGVAAEVGQIDIRLPAYSLSLLLNSEHFSFEELASLHDAKIDVTHSLGLIRVTGTQHTCESIREIIYDATNRIRQEDVDLPTPNNAMSKSGRIFTPDFLAWVSKTYGVAFEQEPSQGVVKMFYLAENREDADNARRTLNLAIYNTTSPAIPFGTYLSATQSASVYNVDPEQNVPWFDRQKAWFRWAMSSTQSSETKILDTPYFDKHQSLLSDELLKLLRKSSPSSERDGISETVVAAVGQCLFLHKPSFEIQTLSASQLGKLHLPRTFTTDIPRVTSFLRTLKPRLPDDDQQSYLFRLIPTAAHANIFPRLELEVTLPGSHPSSVSDAQIGIRSVKAELAESSVDYLLPENGLDLRFTRQLYRDLLHGHSENESAANITVESLREYLQGIFSRYMNNEGGAPLPVFTHVPLPNDLLKGTVNSEPDNSGNHTTAEYMFMPVNDLRGTRIHRYDFNGQQLNYAFYESGPFNPYRTTEIFLDLGLTEGNSSTSPPAEDATSPDPLYREFNTFYGAACSLAFELDRAWRIDSV</sequence>
<name>A0A8H4MG24_9EURO</name>
<dbReference type="InterPro" id="IPR039931">
    <property type="entry name" value="EEIG1/2-like"/>
</dbReference>
<dbReference type="Proteomes" id="UP000653565">
    <property type="component" value="Unassembled WGS sequence"/>
</dbReference>
<keyword evidence="4" id="KW-1185">Reference proteome</keyword>
<protein>
    <recommendedName>
        <fullName evidence="2">C2 NT-type domain-containing protein</fullName>
    </recommendedName>
</protein>
<dbReference type="Pfam" id="PF20777">
    <property type="entry name" value="KH_SLS1_2"/>
    <property type="match status" value="1"/>
</dbReference>
<dbReference type="Pfam" id="PF20778">
    <property type="entry name" value="SLS1_C"/>
    <property type="match status" value="1"/>
</dbReference>
<feature type="compositionally biased region" description="Basic and acidic residues" evidence="1">
    <location>
        <begin position="234"/>
        <end position="262"/>
    </location>
</feature>
<evidence type="ECO:0000259" key="2">
    <source>
        <dbReference type="PROSITE" id="PS51840"/>
    </source>
</evidence>
<proteinExistence type="predicted"/>
<organism evidence="3 4">
    <name type="scientific">Aspergillus fumigatiaffinis</name>
    <dbReference type="NCBI Taxonomy" id="340414"/>
    <lineage>
        <taxon>Eukaryota</taxon>
        <taxon>Fungi</taxon>
        <taxon>Dikarya</taxon>
        <taxon>Ascomycota</taxon>
        <taxon>Pezizomycotina</taxon>
        <taxon>Eurotiomycetes</taxon>
        <taxon>Eurotiomycetidae</taxon>
        <taxon>Eurotiales</taxon>
        <taxon>Aspergillaceae</taxon>
        <taxon>Aspergillus</taxon>
        <taxon>Aspergillus subgen. Fumigati</taxon>
    </lineage>
</organism>
<feature type="region of interest" description="Disordered" evidence="1">
    <location>
        <begin position="230"/>
        <end position="309"/>
    </location>
</feature>
<evidence type="ECO:0000256" key="1">
    <source>
        <dbReference type="SAM" id="MobiDB-lite"/>
    </source>
</evidence>
<feature type="domain" description="C2 NT-type" evidence="2">
    <location>
        <begin position="3"/>
        <end position="147"/>
    </location>
</feature>
<reference evidence="3" key="1">
    <citation type="journal article" date="2020" name="bioRxiv">
        <title>Genomic and phenotypic heterogeneity of clinical isolates of the human pathogens Aspergillus fumigatus, Aspergillus lentulus and Aspergillus fumigatiaffinis.</title>
        <authorList>
            <person name="dos Santos R.A.C."/>
            <person name="Steenwyk J.L."/>
            <person name="Rivero-Menendez O."/>
            <person name="Mead M.E."/>
            <person name="Silva L.P."/>
            <person name="Bastos R.W."/>
            <person name="Alastruey-Izquierdo A."/>
            <person name="Goldman G.H."/>
            <person name="Rokas A."/>
        </authorList>
    </citation>
    <scope>NUCLEOTIDE SEQUENCE</scope>
    <source>
        <strain evidence="3">CNM-CM6805</strain>
    </source>
</reference>
<accession>A0A8H4MG24</accession>
<dbReference type="Pfam" id="PF20776">
    <property type="entry name" value="SLS1_N"/>
    <property type="match status" value="1"/>
</dbReference>
<dbReference type="PROSITE" id="PS51840">
    <property type="entry name" value="C2_NT"/>
    <property type="match status" value="1"/>
</dbReference>
<evidence type="ECO:0000313" key="4">
    <source>
        <dbReference type="Proteomes" id="UP000653565"/>
    </source>
</evidence>
<dbReference type="Pfam" id="PF10358">
    <property type="entry name" value="NT-C2"/>
    <property type="match status" value="1"/>
</dbReference>
<dbReference type="AlphaFoldDB" id="A0A8H4MG24"/>
<evidence type="ECO:0000313" key="3">
    <source>
        <dbReference type="EMBL" id="KAF4244076.1"/>
    </source>
</evidence>
<dbReference type="PANTHER" id="PTHR21456:SF1">
    <property type="entry name" value="C2 NT-TYPE DOMAIN-CONTAINING PROTEIN"/>
    <property type="match status" value="1"/>
</dbReference>
<dbReference type="InterPro" id="IPR048400">
    <property type="entry name" value="SLS1_N"/>
</dbReference>
<dbReference type="InterPro" id="IPR048401">
    <property type="entry name" value="SLS1_C"/>
</dbReference>
<gene>
    <name evidence="3" type="ORF">CNMCM6805_009861</name>
</gene>
<feature type="region of interest" description="Disordered" evidence="1">
    <location>
        <begin position="412"/>
        <end position="440"/>
    </location>
</feature>